<keyword evidence="4" id="KW-0805">Transcription regulation</keyword>
<dbReference type="EMBL" id="WNWR01000152">
    <property type="protein sequence ID" value="KAE9990121.1"/>
    <property type="molecule type" value="Genomic_DNA"/>
</dbReference>
<proteinExistence type="inferred from homology"/>
<dbReference type="GO" id="GO:0016592">
    <property type="term" value="C:mediator complex"/>
    <property type="evidence" value="ECO:0007669"/>
    <property type="project" value="InterPro"/>
</dbReference>
<dbReference type="EMBL" id="WNWQ01000532">
    <property type="protein sequence ID" value="KAE9966405.1"/>
    <property type="molecule type" value="Genomic_DNA"/>
</dbReference>
<name>A0A8H3Z8R6_VENIN</name>
<comment type="subcellular location">
    <subcellularLocation>
        <location evidence="1 4">Nucleus</location>
    </subcellularLocation>
</comment>
<keyword evidence="3 4" id="KW-0539">Nucleus</keyword>
<evidence type="ECO:0000313" key="6">
    <source>
        <dbReference type="EMBL" id="KAE9983606.1"/>
    </source>
</evidence>
<evidence type="ECO:0000256" key="2">
    <source>
        <dbReference type="ARBA" id="ARBA00010743"/>
    </source>
</evidence>
<dbReference type="GO" id="GO:0003712">
    <property type="term" value="F:transcription coregulator activity"/>
    <property type="evidence" value="ECO:0007669"/>
    <property type="project" value="InterPro"/>
</dbReference>
<evidence type="ECO:0000313" key="7">
    <source>
        <dbReference type="EMBL" id="KAE9990121.1"/>
    </source>
</evidence>
<keyword evidence="4" id="KW-0804">Transcription</keyword>
<evidence type="ECO:0000313" key="9">
    <source>
        <dbReference type="Proteomes" id="UP000490939"/>
    </source>
</evidence>
<dbReference type="Proteomes" id="UP000447873">
    <property type="component" value="Unassembled WGS sequence"/>
</dbReference>
<accession>A0A8H3Z8R6</accession>
<evidence type="ECO:0000313" key="5">
    <source>
        <dbReference type="EMBL" id="KAE9966405.1"/>
    </source>
</evidence>
<gene>
    <name evidence="4" type="primary">MED20</name>
    <name evidence="5" type="ORF">BLS_007028</name>
    <name evidence="7" type="ORF">EG327_001851</name>
    <name evidence="6" type="ORF">EG328_009774</name>
</gene>
<evidence type="ECO:0000313" key="8">
    <source>
        <dbReference type="Proteomes" id="UP000447873"/>
    </source>
</evidence>
<evidence type="ECO:0000256" key="4">
    <source>
        <dbReference type="RuleBase" id="RU364152"/>
    </source>
</evidence>
<evidence type="ECO:0000256" key="3">
    <source>
        <dbReference type="ARBA" id="ARBA00023242"/>
    </source>
</evidence>
<comment type="similarity">
    <text evidence="2 4">Belongs to the Mediator complex subunit 20 family.</text>
</comment>
<dbReference type="GO" id="GO:0006357">
    <property type="term" value="P:regulation of transcription by RNA polymerase II"/>
    <property type="evidence" value="ECO:0007669"/>
    <property type="project" value="InterPro"/>
</dbReference>
<comment type="subunit">
    <text evidence="4">Component of the Mediator complex.</text>
</comment>
<sequence length="226" mass="25485">MTTTIGIFLLTDQDQLQSLPNIKSKLISKFDPEPLGNWSLDHILFRSVEQDETNPPRFQHILRLGHRPQEAFVAVNQPRDKKDASNTKDLVITIPSNQLGSFTTLLRDRFVSLWTPRVSLRVTGGLAYKTGEFVVRIGELRQTGGQQPLRGVVCSIETKTTSTLEHSMPHQDHGVDEAEKTVLSEAWRSIGEDGAKENFTAYATEESIEAGFDEARLWCRILQLRV</sequence>
<dbReference type="Proteomes" id="UP000433883">
    <property type="component" value="Unassembled WGS sequence"/>
</dbReference>
<dbReference type="OrthoDB" id="1854899at2759"/>
<dbReference type="EMBL" id="WNWS01000060">
    <property type="protein sequence ID" value="KAE9983606.1"/>
    <property type="molecule type" value="Genomic_DNA"/>
</dbReference>
<dbReference type="Proteomes" id="UP000490939">
    <property type="component" value="Unassembled WGS sequence"/>
</dbReference>
<dbReference type="AlphaFoldDB" id="A0A8H3Z8R6"/>
<organism evidence="6 8">
    <name type="scientific">Venturia inaequalis</name>
    <name type="common">Apple scab fungus</name>
    <dbReference type="NCBI Taxonomy" id="5025"/>
    <lineage>
        <taxon>Eukaryota</taxon>
        <taxon>Fungi</taxon>
        <taxon>Dikarya</taxon>
        <taxon>Ascomycota</taxon>
        <taxon>Pezizomycotina</taxon>
        <taxon>Dothideomycetes</taxon>
        <taxon>Pleosporomycetidae</taxon>
        <taxon>Venturiales</taxon>
        <taxon>Venturiaceae</taxon>
        <taxon>Venturia</taxon>
    </lineage>
</organism>
<keyword evidence="4" id="KW-0010">Activator</keyword>
<comment type="caution">
    <text evidence="6">The sequence shown here is derived from an EMBL/GenBank/DDBJ whole genome shotgun (WGS) entry which is preliminary data.</text>
</comment>
<reference evidence="6 8" key="1">
    <citation type="submission" date="2018-12" db="EMBL/GenBank/DDBJ databases">
        <title>Venturia inaequalis Genome Resource.</title>
        <authorList>
            <person name="Lichtner F.J."/>
        </authorList>
    </citation>
    <scope>NUCLEOTIDE SEQUENCE [LARGE SCALE GENOMIC DNA]</scope>
    <source>
        <strain evidence="6 8">120213</strain>
        <strain evidence="5">Bline_iso_100314</strain>
        <strain evidence="7 9">DMI_063113</strain>
    </source>
</reference>
<dbReference type="InterPro" id="IPR013921">
    <property type="entry name" value="Mediator_Med20"/>
</dbReference>
<keyword evidence="9" id="KW-1185">Reference proteome</keyword>
<comment type="function">
    <text evidence="4">Component of the Mediator complex, a coactivator involved in the regulated transcription of nearly all RNA polymerase II-dependent genes. Mediator functions as a bridge to convey information from gene-specific regulatory proteins to the basal RNA polymerase II transcription machinery. Mediator is recruited to promoters by direct interactions with regulatory proteins and serves as a scaffold for the assembly of a functional preinitiation complex with RNA polymerase II and the general transcription factors.</text>
</comment>
<evidence type="ECO:0000256" key="1">
    <source>
        <dbReference type="ARBA" id="ARBA00004123"/>
    </source>
</evidence>
<dbReference type="Pfam" id="PF08612">
    <property type="entry name" value="Med20"/>
    <property type="match status" value="1"/>
</dbReference>
<protein>
    <recommendedName>
        <fullName evidence="4">Mediator of RNA polymerase II transcription subunit 20</fullName>
    </recommendedName>
    <alternativeName>
        <fullName evidence="4">Mediator complex subunit 20</fullName>
    </alternativeName>
</protein>